<keyword evidence="2" id="KW-0812">Transmembrane</keyword>
<feature type="compositionally biased region" description="Low complexity" evidence="1">
    <location>
        <begin position="49"/>
        <end position="63"/>
    </location>
</feature>
<feature type="transmembrane region" description="Helical" evidence="2">
    <location>
        <begin position="12"/>
        <end position="35"/>
    </location>
</feature>
<organism evidence="3 4">
    <name type="scientific">Candidatus Ornithomonoglobus intestinigallinarum</name>
    <dbReference type="NCBI Taxonomy" id="2840894"/>
    <lineage>
        <taxon>Bacteria</taxon>
        <taxon>Bacillati</taxon>
        <taxon>Bacillota</taxon>
        <taxon>Clostridia</taxon>
        <taxon>Candidatus Ornithomonoglobus</taxon>
    </lineage>
</organism>
<dbReference type="AlphaFoldDB" id="A0A9D1H376"/>
<dbReference type="EMBL" id="DVLU01000059">
    <property type="protein sequence ID" value="HIT85433.1"/>
    <property type="molecule type" value="Genomic_DNA"/>
</dbReference>
<evidence type="ECO:0000256" key="1">
    <source>
        <dbReference type="SAM" id="MobiDB-lite"/>
    </source>
</evidence>
<feature type="region of interest" description="Disordered" evidence="1">
    <location>
        <begin position="48"/>
        <end position="118"/>
    </location>
</feature>
<keyword evidence="2" id="KW-1133">Transmembrane helix</keyword>
<evidence type="ECO:0000313" key="3">
    <source>
        <dbReference type="EMBL" id="HIT85433.1"/>
    </source>
</evidence>
<evidence type="ECO:0000256" key="2">
    <source>
        <dbReference type="SAM" id="Phobius"/>
    </source>
</evidence>
<reference evidence="3" key="1">
    <citation type="submission" date="2020-10" db="EMBL/GenBank/DDBJ databases">
        <authorList>
            <person name="Gilroy R."/>
        </authorList>
    </citation>
    <scope>NUCLEOTIDE SEQUENCE</scope>
    <source>
        <strain evidence="3">CHK181-108</strain>
    </source>
</reference>
<proteinExistence type="predicted"/>
<reference evidence="3" key="2">
    <citation type="journal article" date="2021" name="PeerJ">
        <title>Extensive microbial diversity within the chicken gut microbiome revealed by metagenomics and culture.</title>
        <authorList>
            <person name="Gilroy R."/>
            <person name="Ravi A."/>
            <person name="Getino M."/>
            <person name="Pursley I."/>
            <person name="Horton D.L."/>
            <person name="Alikhan N.F."/>
            <person name="Baker D."/>
            <person name="Gharbi K."/>
            <person name="Hall N."/>
            <person name="Watson M."/>
            <person name="Adriaenssens E.M."/>
            <person name="Foster-Nyarko E."/>
            <person name="Jarju S."/>
            <person name="Secka A."/>
            <person name="Antonio M."/>
            <person name="Oren A."/>
            <person name="Chaudhuri R.R."/>
            <person name="La Ragione R."/>
            <person name="Hildebrand F."/>
            <person name="Pallen M.J."/>
        </authorList>
    </citation>
    <scope>NUCLEOTIDE SEQUENCE</scope>
    <source>
        <strain evidence="3">CHK181-108</strain>
    </source>
</reference>
<keyword evidence="2" id="KW-0472">Membrane</keyword>
<sequence length="118" mass="11893">MADKNGKSNKKIIAASIALFAAAAAMLAWLCFQLISTHTLKAQYNSAVPPLSTPAASETAAPAESDEPEESSAPEPSADTGAEAAPSPGAGDGGSSGNDNDNDNPEETPAPDYGARFD</sequence>
<evidence type="ECO:0000313" key="4">
    <source>
        <dbReference type="Proteomes" id="UP000824165"/>
    </source>
</evidence>
<protein>
    <submittedName>
        <fullName evidence="3">Uncharacterized protein</fullName>
    </submittedName>
</protein>
<feature type="compositionally biased region" description="Low complexity" evidence="1">
    <location>
        <begin position="73"/>
        <end position="89"/>
    </location>
</feature>
<name>A0A9D1H376_9FIRM</name>
<dbReference type="Proteomes" id="UP000824165">
    <property type="component" value="Unassembled WGS sequence"/>
</dbReference>
<gene>
    <name evidence="3" type="ORF">IAA60_05955</name>
</gene>
<comment type="caution">
    <text evidence="3">The sequence shown here is derived from an EMBL/GenBank/DDBJ whole genome shotgun (WGS) entry which is preliminary data.</text>
</comment>
<accession>A0A9D1H376</accession>